<dbReference type="PANTHER" id="PTHR11985:SF35">
    <property type="entry name" value="ANAEROBIC GLYCEROL-3-PHOSPHATE DEHYDROGENASE SUBUNIT A"/>
    <property type="match status" value="1"/>
</dbReference>
<keyword evidence="5" id="KW-0274">FAD</keyword>
<evidence type="ECO:0000256" key="4">
    <source>
        <dbReference type="ARBA" id="ARBA00022798"/>
    </source>
</evidence>
<proteinExistence type="inferred from homology"/>
<dbReference type="EMBL" id="PFFQ01000059">
    <property type="protein sequence ID" value="PIW14490.1"/>
    <property type="molecule type" value="Genomic_DNA"/>
</dbReference>
<sequence length="555" mass="61641">MKRNLAQMATETYDLLIIGGGITGACIAWDAALRGLKTALVEKSDFSGATSSAPSKLVHGGLRYLKNLEFGLVRESLRERRYLEQIAPHQVDPLPFLLPAYRQSQNSPPILLAGMTLYELLSYDKRWLQDPDKQLPSFHPLSRKETLRRVPQLTPEGLISGLLYYDCLMHSPERLTLDFLQAASEAGADLANYAEVTGFEREGKSLTGVTLQDRIGGENLSLKSKVIVNASGPWADLLLGLMEEEPARHLLRSKGIHIITRAIAPLDQALTLTNEQGEHLFIIPWRGYSLIGTTDRQFEGHPDQFKVTSEDIDELIEKTNRMYPAAALTRTDVRYFYGGLRPIVEKETKVKVDSYKASRKHEVYDHEEEGIHGLISVIGGKYTTARHLAEQVVDKVYHQLKQPKAPCPTIQAQISGGKIERYQDFVSAQQSKWCLYRPELIAHLCRSYGARVDKVLEVGKTAPGLLDPLSPDLQEVGAEILYAVREEMAQTLADAVFRRTGLGTLGDPGTAALEKAADLMAQELGWDSEKRASELARVKARFVLPEAETAAQASA</sequence>
<evidence type="ECO:0000313" key="9">
    <source>
        <dbReference type="EMBL" id="PIW14490.1"/>
    </source>
</evidence>
<dbReference type="AlphaFoldDB" id="A0A2M7FYN7"/>
<dbReference type="GO" id="GO:0004368">
    <property type="term" value="F:glycerol-3-phosphate dehydrogenase (quinone) activity"/>
    <property type="evidence" value="ECO:0007669"/>
    <property type="project" value="InterPro"/>
</dbReference>
<dbReference type="Proteomes" id="UP000231019">
    <property type="component" value="Unassembled WGS sequence"/>
</dbReference>
<dbReference type="GO" id="GO:0006071">
    <property type="term" value="P:glycerol metabolic process"/>
    <property type="evidence" value="ECO:0007669"/>
    <property type="project" value="UniProtKB-KW"/>
</dbReference>
<comment type="caution">
    <text evidence="9">The sequence shown here is derived from an EMBL/GenBank/DDBJ whole genome shotgun (WGS) entry which is preliminary data.</text>
</comment>
<dbReference type="Gene3D" id="1.10.8.870">
    <property type="entry name" value="Alpha-glycerophosphate oxidase, cap domain"/>
    <property type="match status" value="1"/>
</dbReference>
<comment type="similarity">
    <text evidence="2">Belongs to the FAD-dependent glycerol-3-phosphate dehydrogenase family.</text>
</comment>
<dbReference type="SUPFAM" id="SSF54373">
    <property type="entry name" value="FAD-linked reductases, C-terminal domain"/>
    <property type="match status" value="1"/>
</dbReference>
<dbReference type="PANTHER" id="PTHR11985">
    <property type="entry name" value="GLYCEROL-3-PHOSPHATE DEHYDROGENASE"/>
    <property type="match status" value="1"/>
</dbReference>
<dbReference type="InterPro" id="IPR036188">
    <property type="entry name" value="FAD/NAD-bd_sf"/>
</dbReference>
<protein>
    <submittedName>
        <fullName evidence="9">Glycerol-3-phosphate dehydrogenase</fullName>
    </submittedName>
</protein>
<evidence type="ECO:0000256" key="3">
    <source>
        <dbReference type="ARBA" id="ARBA00022630"/>
    </source>
</evidence>
<dbReference type="Gene3D" id="3.50.50.60">
    <property type="entry name" value="FAD/NAD(P)-binding domain"/>
    <property type="match status" value="1"/>
</dbReference>
<feature type="domain" description="Alpha-glycerophosphate oxidase C-terminal" evidence="8">
    <location>
        <begin position="407"/>
        <end position="531"/>
    </location>
</feature>
<gene>
    <name evidence="9" type="ORF">COW36_20840</name>
</gene>
<keyword evidence="6" id="KW-0560">Oxidoreductase</keyword>
<dbReference type="GO" id="GO:0046168">
    <property type="term" value="P:glycerol-3-phosphate catabolic process"/>
    <property type="evidence" value="ECO:0007669"/>
    <property type="project" value="TreeGrafter"/>
</dbReference>
<evidence type="ECO:0000256" key="1">
    <source>
        <dbReference type="ARBA" id="ARBA00001974"/>
    </source>
</evidence>
<dbReference type="InterPro" id="IPR038299">
    <property type="entry name" value="DAO_C_sf"/>
</dbReference>
<evidence type="ECO:0000256" key="5">
    <source>
        <dbReference type="ARBA" id="ARBA00022827"/>
    </source>
</evidence>
<evidence type="ECO:0000259" key="7">
    <source>
        <dbReference type="Pfam" id="PF01266"/>
    </source>
</evidence>
<dbReference type="Pfam" id="PF01266">
    <property type="entry name" value="DAO"/>
    <property type="match status" value="1"/>
</dbReference>
<dbReference type="InterPro" id="IPR000447">
    <property type="entry name" value="G3P_DH_FAD-dep"/>
</dbReference>
<keyword evidence="3" id="KW-0285">Flavoprotein</keyword>
<evidence type="ECO:0000313" key="10">
    <source>
        <dbReference type="Proteomes" id="UP000231019"/>
    </source>
</evidence>
<organism evidence="9 10">
    <name type="scientific">bacterium (Candidatus Blackallbacteria) CG17_big_fil_post_rev_8_21_14_2_50_48_46</name>
    <dbReference type="NCBI Taxonomy" id="2014261"/>
    <lineage>
        <taxon>Bacteria</taxon>
        <taxon>Candidatus Blackallbacteria</taxon>
    </lineage>
</organism>
<evidence type="ECO:0000259" key="8">
    <source>
        <dbReference type="Pfam" id="PF16901"/>
    </source>
</evidence>
<evidence type="ECO:0000256" key="6">
    <source>
        <dbReference type="ARBA" id="ARBA00023002"/>
    </source>
</evidence>
<dbReference type="PRINTS" id="PR01001">
    <property type="entry name" value="FADG3PDH"/>
</dbReference>
<accession>A0A2M7FYN7</accession>
<reference evidence="9 10" key="1">
    <citation type="submission" date="2017-09" db="EMBL/GenBank/DDBJ databases">
        <title>Depth-based differentiation of microbial function through sediment-hosted aquifers and enrichment of novel symbionts in the deep terrestrial subsurface.</title>
        <authorList>
            <person name="Probst A.J."/>
            <person name="Ladd B."/>
            <person name="Jarett J.K."/>
            <person name="Geller-Mcgrath D.E."/>
            <person name="Sieber C.M."/>
            <person name="Emerson J.B."/>
            <person name="Anantharaman K."/>
            <person name="Thomas B.C."/>
            <person name="Malmstrom R."/>
            <person name="Stieglmeier M."/>
            <person name="Klingl A."/>
            <person name="Woyke T."/>
            <person name="Ryan C.M."/>
            <person name="Banfield J.F."/>
        </authorList>
    </citation>
    <scope>NUCLEOTIDE SEQUENCE [LARGE SCALE GENOMIC DNA]</scope>
    <source>
        <strain evidence="9">CG17_big_fil_post_rev_8_21_14_2_50_48_46</strain>
    </source>
</reference>
<evidence type="ECO:0000256" key="2">
    <source>
        <dbReference type="ARBA" id="ARBA00007330"/>
    </source>
</evidence>
<dbReference type="InterPro" id="IPR031656">
    <property type="entry name" value="DAO_C"/>
</dbReference>
<dbReference type="Pfam" id="PF16901">
    <property type="entry name" value="DAO_C"/>
    <property type="match status" value="1"/>
</dbReference>
<dbReference type="SUPFAM" id="SSF51905">
    <property type="entry name" value="FAD/NAD(P)-binding domain"/>
    <property type="match status" value="1"/>
</dbReference>
<feature type="domain" description="FAD dependent oxidoreductase" evidence="7">
    <location>
        <begin position="14"/>
        <end position="385"/>
    </location>
</feature>
<keyword evidence="4" id="KW-0319">Glycerol metabolism</keyword>
<dbReference type="InterPro" id="IPR006076">
    <property type="entry name" value="FAD-dep_OxRdtase"/>
</dbReference>
<comment type="cofactor">
    <cofactor evidence="1">
        <name>FAD</name>
        <dbReference type="ChEBI" id="CHEBI:57692"/>
    </cofactor>
</comment>
<dbReference type="Gene3D" id="3.30.9.10">
    <property type="entry name" value="D-Amino Acid Oxidase, subunit A, domain 2"/>
    <property type="match status" value="1"/>
</dbReference>
<dbReference type="PROSITE" id="PS51257">
    <property type="entry name" value="PROKAR_LIPOPROTEIN"/>
    <property type="match status" value="1"/>
</dbReference>
<name>A0A2M7FYN7_9BACT</name>